<feature type="non-terminal residue" evidence="5">
    <location>
        <position position="105"/>
    </location>
</feature>
<dbReference type="GO" id="GO:0003735">
    <property type="term" value="F:structural constituent of ribosome"/>
    <property type="evidence" value="ECO:0007669"/>
    <property type="project" value="EnsemblFungi"/>
</dbReference>
<reference evidence="5 6" key="1">
    <citation type="journal article" date="2016" name="Proc. Natl. Acad. Sci. U.S.A.">
        <title>Comparative genomics of biotechnologically important yeasts.</title>
        <authorList>
            <person name="Riley R."/>
            <person name="Haridas S."/>
            <person name="Wolfe K.H."/>
            <person name="Lopes M.R."/>
            <person name="Hittinger C.T."/>
            <person name="Goeker M."/>
            <person name="Salamov A.A."/>
            <person name="Wisecaver J.H."/>
            <person name="Long T.M."/>
            <person name="Calvey C.H."/>
            <person name="Aerts A.L."/>
            <person name="Barry K.W."/>
            <person name="Choi C."/>
            <person name="Clum A."/>
            <person name="Coughlan A.Y."/>
            <person name="Deshpande S."/>
            <person name="Douglass A.P."/>
            <person name="Hanson S.J."/>
            <person name="Klenk H.-P."/>
            <person name="LaButti K.M."/>
            <person name="Lapidus A."/>
            <person name="Lindquist E.A."/>
            <person name="Lipzen A.M."/>
            <person name="Meier-Kolthoff J.P."/>
            <person name="Ohm R.A."/>
            <person name="Otillar R.P."/>
            <person name="Pangilinan J.L."/>
            <person name="Peng Y."/>
            <person name="Rokas A."/>
            <person name="Rosa C.A."/>
            <person name="Scheuner C."/>
            <person name="Sibirny A.A."/>
            <person name="Slot J.C."/>
            <person name="Stielow J.B."/>
            <person name="Sun H."/>
            <person name="Kurtzman C.P."/>
            <person name="Blackwell M."/>
            <person name="Grigoriev I.V."/>
            <person name="Jeffries T.W."/>
        </authorList>
    </citation>
    <scope>NUCLEOTIDE SEQUENCE [LARGE SCALE GENOMIC DNA]</scope>
    <source>
        <strain evidence="6">ATCC 58044 / CBS 1984 / NCYC 433 / NRRL Y-366-8</strain>
    </source>
</reference>
<name>A0A1E3P8Q4_WICAA</name>
<organism evidence="5 6">
    <name type="scientific">Wickerhamomyces anomalus (strain ATCC 58044 / CBS 1984 / NCYC 433 / NRRL Y-366-8)</name>
    <name type="common">Yeast</name>
    <name type="synonym">Hansenula anomala</name>
    <dbReference type="NCBI Taxonomy" id="683960"/>
    <lineage>
        <taxon>Eukaryota</taxon>
        <taxon>Fungi</taxon>
        <taxon>Dikarya</taxon>
        <taxon>Ascomycota</taxon>
        <taxon>Saccharomycotina</taxon>
        <taxon>Saccharomycetes</taxon>
        <taxon>Phaffomycetales</taxon>
        <taxon>Wickerhamomycetaceae</taxon>
        <taxon>Wickerhamomyces</taxon>
    </lineage>
</organism>
<dbReference type="GeneID" id="30197937"/>
<evidence type="ECO:0000256" key="2">
    <source>
        <dbReference type="ARBA" id="ARBA00022980"/>
    </source>
</evidence>
<evidence type="ECO:0000313" key="5">
    <source>
        <dbReference type="EMBL" id="ODQ61690.1"/>
    </source>
</evidence>
<dbReference type="GO" id="GO:0032543">
    <property type="term" value="P:mitochondrial translation"/>
    <property type="evidence" value="ECO:0007669"/>
    <property type="project" value="TreeGrafter"/>
</dbReference>
<keyword evidence="6" id="KW-1185">Reference proteome</keyword>
<dbReference type="AlphaFoldDB" id="A0A1E3P8Q4"/>
<dbReference type="RefSeq" id="XP_019040897.1">
    <property type="nucleotide sequence ID" value="XM_019180691.1"/>
</dbReference>
<dbReference type="EMBL" id="KV454208">
    <property type="protein sequence ID" value="ODQ61690.1"/>
    <property type="molecule type" value="Genomic_DNA"/>
</dbReference>
<evidence type="ECO:0000256" key="4">
    <source>
        <dbReference type="ARBA" id="ARBA00035264"/>
    </source>
</evidence>
<sequence>KTSENTNIARQFQTNFPIGTTYDPFDFSMAKIHLEKKKLREKRLQTNGFDRKNLNPLDFYTTPRYLSAYLSNTGKILNREVTGLSNKNQKRLTVAIKRAINAGLL</sequence>
<dbReference type="InterPro" id="IPR036870">
    <property type="entry name" value="Ribosomal_bS18_sf"/>
</dbReference>
<feature type="non-terminal residue" evidence="5">
    <location>
        <position position="1"/>
    </location>
</feature>
<keyword evidence="3" id="KW-0687">Ribonucleoprotein</keyword>
<dbReference type="Pfam" id="PF01084">
    <property type="entry name" value="Ribosomal_S18"/>
    <property type="match status" value="1"/>
</dbReference>
<comment type="similarity">
    <text evidence="1">Belongs to the bacterial ribosomal protein bS18 family.</text>
</comment>
<dbReference type="Proteomes" id="UP000094112">
    <property type="component" value="Unassembled WGS sequence"/>
</dbReference>
<gene>
    <name evidence="5" type="ORF">WICANDRAFT_16455</name>
</gene>
<proteinExistence type="inferred from homology"/>
<evidence type="ECO:0000313" key="6">
    <source>
        <dbReference type="Proteomes" id="UP000094112"/>
    </source>
</evidence>
<dbReference type="SUPFAM" id="SSF46911">
    <property type="entry name" value="Ribosomal protein S18"/>
    <property type="match status" value="1"/>
</dbReference>
<accession>A0A1E3P8Q4</accession>
<evidence type="ECO:0000256" key="3">
    <source>
        <dbReference type="ARBA" id="ARBA00023274"/>
    </source>
</evidence>
<keyword evidence="2" id="KW-0689">Ribosomal protein</keyword>
<dbReference type="OrthoDB" id="21463at2759"/>
<dbReference type="Gene3D" id="4.10.640.10">
    <property type="entry name" value="Ribosomal protein S18"/>
    <property type="match status" value="1"/>
</dbReference>
<dbReference type="PANTHER" id="PTHR13479">
    <property type="entry name" value="30S RIBOSOMAL PROTEIN S18"/>
    <property type="match status" value="1"/>
</dbReference>
<evidence type="ECO:0000256" key="1">
    <source>
        <dbReference type="ARBA" id="ARBA00005589"/>
    </source>
</evidence>
<dbReference type="InterPro" id="IPR001648">
    <property type="entry name" value="Ribosomal_bS18"/>
</dbReference>
<protein>
    <recommendedName>
        <fullName evidence="4">Small ribosomal subunit protein bS18m</fullName>
    </recommendedName>
</protein>
<dbReference type="GO" id="GO:0070181">
    <property type="term" value="F:small ribosomal subunit rRNA binding"/>
    <property type="evidence" value="ECO:0007669"/>
    <property type="project" value="TreeGrafter"/>
</dbReference>
<dbReference type="GO" id="GO:0005763">
    <property type="term" value="C:mitochondrial small ribosomal subunit"/>
    <property type="evidence" value="ECO:0007669"/>
    <property type="project" value="EnsemblFungi"/>
</dbReference>
<dbReference type="PANTHER" id="PTHR13479:SF40">
    <property type="entry name" value="SMALL RIBOSOMAL SUBUNIT PROTEIN BS18M"/>
    <property type="match status" value="1"/>
</dbReference>
<dbReference type="PRINTS" id="PR00974">
    <property type="entry name" value="RIBOSOMALS18"/>
</dbReference>
<dbReference type="STRING" id="683960.A0A1E3P8Q4"/>